<keyword evidence="1" id="KW-0732">Signal</keyword>
<dbReference type="EMBL" id="RZNH01000046">
    <property type="protein sequence ID" value="NOU61935.1"/>
    <property type="molecule type" value="Genomic_DNA"/>
</dbReference>
<organism evidence="4 5">
    <name type="scientific">Marinifilum caeruleilacunae</name>
    <dbReference type="NCBI Taxonomy" id="2499076"/>
    <lineage>
        <taxon>Bacteria</taxon>
        <taxon>Pseudomonadati</taxon>
        <taxon>Bacteroidota</taxon>
        <taxon>Bacteroidia</taxon>
        <taxon>Marinilabiliales</taxon>
        <taxon>Marinifilaceae</taxon>
    </lineage>
</organism>
<evidence type="ECO:0000313" key="5">
    <source>
        <dbReference type="Proteomes" id="UP000732105"/>
    </source>
</evidence>
<dbReference type="NCBIfam" id="TIGR04183">
    <property type="entry name" value="Por_Secre_tail"/>
    <property type="match status" value="1"/>
</dbReference>
<evidence type="ECO:0000313" key="4">
    <source>
        <dbReference type="EMBL" id="NOU61935.1"/>
    </source>
</evidence>
<evidence type="ECO:0000259" key="2">
    <source>
        <dbReference type="Pfam" id="PF10091"/>
    </source>
</evidence>
<feature type="domain" description="Secretion system C-terminal sorting" evidence="3">
    <location>
        <begin position="718"/>
        <end position="792"/>
    </location>
</feature>
<dbReference type="InterPro" id="IPR026444">
    <property type="entry name" value="Secre_tail"/>
</dbReference>
<evidence type="ECO:0000256" key="1">
    <source>
        <dbReference type="SAM" id="SignalP"/>
    </source>
</evidence>
<dbReference type="InterPro" id="IPR019282">
    <property type="entry name" value="Glycoamylase-like_cons_dom"/>
</dbReference>
<evidence type="ECO:0000259" key="3">
    <source>
        <dbReference type="Pfam" id="PF18962"/>
    </source>
</evidence>
<dbReference type="Gene3D" id="2.60.120.430">
    <property type="entry name" value="Galactose-binding lectin"/>
    <property type="match status" value="1"/>
</dbReference>
<sequence>MMRILLLITVLISSLTAKSQVVFFDDGTTTSYYDQGIVDVNNLGNSLFEHTYPPGNPQWNDKIPCVTSSYRGNSALKFNYTSSSDGNWKATVYRKSWSLADITSSDSISFYIYSEEDIPSNVLPRIAIKANLKSGNGDNASELYPLSDYNQNVNANQWTQIRFPLSVIFYDTQNSDLDFTQTKGIIFNQSETNNSSRLIYIDEITTYEYLEFIPLATEFKAVGYDSHVELMWNAPQEDLNYKIEASFDGGNTYELRAETAENFLLDFIPDKARNSTIQYRIYTIAGGNQSEELTSQAEVRDFSDDELMDMVQQYTFRYFWEGADQASGMSKERASGTVVASGASGMGLMAMIVAHERTYLPQEEIKDRILEMLEFLESCDRHHGVWSHWYNGDTGASQPFSTKDDGGDLVETSFVASALIALKNYFSGNDNKSVQIREKADELWRGIEWSWHQKDGENQLYWHWSPNYGFEKNLKIRGWNESLITYIMAASSPTYGINKEVYDNGWANNGGMVDSRSFYGYEISLAPDYGGPLFWIHYTHLGIDPHNLYDAYADYWEEHVNTVKIHHTYAVNNPKGHKNYSDKCWGLTSSDDPDKGYSSHKPLYDDNGTIAPTAALASMPYAPEESMKALKYFYRERGSELFGRFGFYDAFNDNKSWVKQDYLGIDQGPIIIMLENYRTGLLWENVMNDSDVQEGLYELGFNRITSVPELEKKSKLIIYPNPNQGQFKISLPEFAGKDVTIKLYNLQGQQVYNELIHRMSSVHDVNVGDLKSGCYVLVLRTEEQSIQTKLIIR</sequence>
<accession>A0ABX1X0K0</accession>
<name>A0ABX1X0K0_9BACT</name>
<feature type="chain" id="PRO_5046639647" evidence="1">
    <location>
        <begin position="20"/>
        <end position="793"/>
    </location>
</feature>
<dbReference type="Proteomes" id="UP000732105">
    <property type="component" value="Unassembled WGS sequence"/>
</dbReference>
<comment type="caution">
    <text evidence="4">The sequence shown here is derived from an EMBL/GenBank/DDBJ whole genome shotgun (WGS) entry which is preliminary data.</text>
</comment>
<gene>
    <name evidence="4" type="ORF">ELS83_19225</name>
</gene>
<feature type="domain" description="Glycoamylase-like" evidence="2">
    <location>
        <begin position="475"/>
        <end position="688"/>
    </location>
</feature>
<dbReference type="SUPFAM" id="SSF49785">
    <property type="entry name" value="Galactose-binding domain-like"/>
    <property type="match status" value="1"/>
</dbReference>
<keyword evidence="5" id="KW-1185">Reference proteome</keyword>
<protein>
    <submittedName>
        <fullName evidence="4">T9SS type A sorting domain-containing protein</fullName>
    </submittedName>
</protein>
<dbReference type="Gene3D" id="1.50.10.140">
    <property type="match status" value="1"/>
</dbReference>
<proteinExistence type="predicted"/>
<dbReference type="RefSeq" id="WP_171597194.1">
    <property type="nucleotide sequence ID" value="NZ_RZNH01000046.1"/>
</dbReference>
<feature type="signal peptide" evidence="1">
    <location>
        <begin position="1"/>
        <end position="19"/>
    </location>
</feature>
<dbReference type="InterPro" id="IPR008979">
    <property type="entry name" value="Galactose-bd-like_sf"/>
</dbReference>
<reference evidence="4 5" key="1">
    <citation type="submission" date="2018-12" db="EMBL/GenBank/DDBJ databases">
        <title>Marinifilum JC070 sp. nov., a marine bacterium isolated from Yongle Blue Hole in the South China Sea.</title>
        <authorList>
            <person name="Fu T."/>
        </authorList>
    </citation>
    <scope>NUCLEOTIDE SEQUENCE [LARGE SCALE GENOMIC DNA]</scope>
    <source>
        <strain evidence="4 5">JC070</strain>
    </source>
</reference>
<dbReference type="Pfam" id="PF10091">
    <property type="entry name" value="Glycoamylase"/>
    <property type="match status" value="1"/>
</dbReference>
<dbReference type="Pfam" id="PF18962">
    <property type="entry name" value="Por_Secre_tail"/>
    <property type="match status" value="1"/>
</dbReference>